<dbReference type="EMBL" id="LEKV01005779">
    <property type="protein sequence ID" value="KVH87836.1"/>
    <property type="molecule type" value="Genomic_DNA"/>
</dbReference>
<dbReference type="AlphaFoldDB" id="A0A118JS07"/>
<reference evidence="1 2" key="1">
    <citation type="journal article" date="2016" name="Sci. Rep.">
        <title>The genome sequence of the outbreeding globe artichoke constructed de novo incorporating a phase-aware low-pass sequencing strategy of F1 progeny.</title>
        <authorList>
            <person name="Scaglione D."/>
            <person name="Reyes-Chin-Wo S."/>
            <person name="Acquadro A."/>
            <person name="Froenicke L."/>
            <person name="Portis E."/>
            <person name="Beitel C."/>
            <person name="Tirone M."/>
            <person name="Mauro R."/>
            <person name="Lo Monaco A."/>
            <person name="Mauromicale G."/>
            <person name="Faccioli P."/>
            <person name="Cattivelli L."/>
            <person name="Rieseberg L."/>
            <person name="Michelmore R."/>
            <person name="Lanteri S."/>
        </authorList>
    </citation>
    <scope>NUCLEOTIDE SEQUENCE [LARGE SCALE GENOMIC DNA]</scope>
    <source>
        <strain evidence="1">2C</strain>
    </source>
</reference>
<dbReference type="Gramene" id="KVH87836">
    <property type="protein sequence ID" value="KVH87836"/>
    <property type="gene ID" value="Ccrd_024852"/>
</dbReference>
<comment type="caution">
    <text evidence="1">The sequence shown here is derived from an EMBL/GenBank/DDBJ whole genome shotgun (WGS) entry which is preliminary data.</text>
</comment>
<protein>
    <submittedName>
        <fullName evidence="1">Uncharacterized protein</fullName>
    </submittedName>
</protein>
<proteinExistence type="predicted"/>
<sequence>MTCLCTDASNPMNQWYNNVVPNSTNLLTYQGAPQNPISGFPLVSDPVDPLFHVENGQEVREQMGTKYSEEIDSWLLLNPDNREDQNSLSSNQIDGCLNLRSYNPWTGNPYQGQLNQLQTHGIQQVNHDRNYGMIPIQYSTREGLAEQQEEQILRFYQGIQHDFSRAAFNNSPANFLDVRFHILFGS</sequence>
<gene>
    <name evidence="1" type="ORF">Ccrd_024852</name>
</gene>
<organism evidence="1 2">
    <name type="scientific">Cynara cardunculus var. scolymus</name>
    <name type="common">Globe artichoke</name>
    <name type="synonym">Cynara scolymus</name>
    <dbReference type="NCBI Taxonomy" id="59895"/>
    <lineage>
        <taxon>Eukaryota</taxon>
        <taxon>Viridiplantae</taxon>
        <taxon>Streptophyta</taxon>
        <taxon>Embryophyta</taxon>
        <taxon>Tracheophyta</taxon>
        <taxon>Spermatophyta</taxon>
        <taxon>Magnoliopsida</taxon>
        <taxon>eudicotyledons</taxon>
        <taxon>Gunneridae</taxon>
        <taxon>Pentapetalae</taxon>
        <taxon>asterids</taxon>
        <taxon>campanulids</taxon>
        <taxon>Asterales</taxon>
        <taxon>Asteraceae</taxon>
        <taxon>Carduoideae</taxon>
        <taxon>Cardueae</taxon>
        <taxon>Carduinae</taxon>
        <taxon>Cynara</taxon>
    </lineage>
</organism>
<evidence type="ECO:0000313" key="1">
    <source>
        <dbReference type="EMBL" id="KVH87836.1"/>
    </source>
</evidence>
<keyword evidence="2" id="KW-1185">Reference proteome</keyword>
<evidence type="ECO:0000313" key="2">
    <source>
        <dbReference type="Proteomes" id="UP000243975"/>
    </source>
</evidence>
<accession>A0A118JS07</accession>
<name>A0A118JS07_CYNCS</name>
<dbReference type="Proteomes" id="UP000243975">
    <property type="component" value="Unassembled WGS sequence"/>
</dbReference>